<dbReference type="Proteomes" id="UP000242188">
    <property type="component" value="Unassembled WGS sequence"/>
</dbReference>
<dbReference type="EMBL" id="NEDP02003225">
    <property type="protein sequence ID" value="OWF49173.1"/>
    <property type="molecule type" value="Genomic_DNA"/>
</dbReference>
<dbReference type="Pfam" id="PF10300">
    <property type="entry name" value="Iml2-TPR_39"/>
    <property type="match status" value="1"/>
</dbReference>
<name>A0A210QKA1_MIZYE</name>
<evidence type="ECO:0000313" key="2">
    <source>
        <dbReference type="Proteomes" id="UP000242188"/>
    </source>
</evidence>
<comment type="caution">
    <text evidence="1">The sequence shown here is derived from an EMBL/GenBank/DDBJ whole genome shotgun (WGS) entry which is preliminary data.</text>
</comment>
<protein>
    <submittedName>
        <fullName evidence="1">Tetratricopeptide repeat protein 39C</fullName>
    </submittedName>
</protein>
<reference evidence="1 2" key="1">
    <citation type="journal article" date="2017" name="Nat. Ecol. Evol.">
        <title>Scallop genome provides insights into evolution of bilaterian karyotype and development.</title>
        <authorList>
            <person name="Wang S."/>
            <person name="Zhang J."/>
            <person name="Jiao W."/>
            <person name="Li J."/>
            <person name="Xun X."/>
            <person name="Sun Y."/>
            <person name="Guo X."/>
            <person name="Huan P."/>
            <person name="Dong B."/>
            <person name="Zhang L."/>
            <person name="Hu X."/>
            <person name="Sun X."/>
            <person name="Wang J."/>
            <person name="Zhao C."/>
            <person name="Wang Y."/>
            <person name="Wang D."/>
            <person name="Huang X."/>
            <person name="Wang R."/>
            <person name="Lv J."/>
            <person name="Li Y."/>
            <person name="Zhang Z."/>
            <person name="Liu B."/>
            <person name="Lu W."/>
            <person name="Hui Y."/>
            <person name="Liang J."/>
            <person name="Zhou Z."/>
            <person name="Hou R."/>
            <person name="Li X."/>
            <person name="Liu Y."/>
            <person name="Li H."/>
            <person name="Ning X."/>
            <person name="Lin Y."/>
            <person name="Zhao L."/>
            <person name="Xing Q."/>
            <person name="Dou J."/>
            <person name="Li Y."/>
            <person name="Mao J."/>
            <person name="Guo H."/>
            <person name="Dou H."/>
            <person name="Li T."/>
            <person name="Mu C."/>
            <person name="Jiang W."/>
            <person name="Fu Q."/>
            <person name="Fu X."/>
            <person name="Miao Y."/>
            <person name="Liu J."/>
            <person name="Yu Q."/>
            <person name="Li R."/>
            <person name="Liao H."/>
            <person name="Li X."/>
            <person name="Kong Y."/>
            <person name="Jiang Z."/>
            <person name="Chourrout D."/>
            <person name="Li R."/>
            <person name="Bao Z."/>
        </authorList>
    </citation>
    <scope>NUCLEOTIDE SEQUENCE [LARGE SCALE GENOMIC DNA]</scope>
    <source>
        <strain evidence="1 2">PY_sf001</strain>
    </source>
</reference>
<dbReference type="PANTHER" id="PTHR31859">
    <property type="entry name" value="TETRATRICOPEPTIDE REPEAT PROTEIN 39 FAMILY MEMBER"/>
    <property type="match status" value="1"/>
</dbReference>
<sequence length="587" mass="67197">MAEKPVIADLDSNGSDETVGQDEAEIALNGMHMLLNNGFDEAQALFERYKNESALMHAGYSFVYFMQALMSFEEERIDEAVKVLQETEKACNTDSGIFKSLRKKLRSKKKKESEQQVSVEERIQRQVVVADSLLYQSILVMTSQDIAGYMKGGWHLRRAWKIYEKLHKEVISLQEKQAKLKHSRSKNSLPQNRVNATQEGAYDDNENELPEEVLSRLLGAVNFGFGTFQLCISMVPPKILKLIEFLGFEGDRVAGLAALDHTSRSKDMKAPLATLGLLWYHTVLRPFFALDGANDCSAGTEDAEQIIDSKEREFEHSSLFLFFRGRICKLRRKSDEAMTMYSQALEAAAGQREIELMCQYEIGWCNLMKLNYSECLNNFKRLKDETKWSKCYYTYLMGVCLGAMGDLLAAEETLKKVPGLLKKKNHQIEAFVSRRAEKIKKMVLTQEYCRLLTLELVFLWHALPTCTPTELQPYLNVCDMQTDIKSFHLKCLLEGSVFKELGEEELAIQCLEEAIARHQGMKDDHHIAAFANYELASIYIKKPETVAKAKSLLQYIKDTYKDYDFENRLTVRINNALRKLKENELSA</sequence>
<dbReference type="SUPFAM" id="SSF48452">
    <property type="entry name" value="TPR-like"/>
    <property type="match status" value="1"/>
</dbReference>
<dbReference type="OrthoDB" id="2154985at2759"/>
<dbReference type="InterPro" id="IPR019412">
    <property type="entry name" value="IML2/TPR_39"/>
</dbReference>
<proteinExistence type="predicted"/>
<dbReference type="PANTHER" id="PTHR31859:SF1">
    <property type="entry name" value="TETRATRICOPEPTIDE REPEAT PROTEIN 39C"/>
    <property type="match status" value="1"/>
</dbReference>
<dbReference type="InterPro" id="IPR011990">
    <property type="entry name" value="TPR-like_helical_dom_sf"/>
</dbReference>
<dbReference type="Gene3D" id="1.25.40.10">
    <property type="entry name" value="Tetratricopeptide repeat domain"/>
    <property type="match status" value="1"/>
</dbReference>
<organism evidence="1 2">
    <name type="scientific">Mizuhopecten yessoensis</name>
    <name type="common">Japanese scallop</name>
    <name type="synonym">Patinopecten yessoensis</name>
    <dbReference type="NCBI Taxonomy" id="6573"/>
    <lineage>
        <taxon>Eukaryota</taxon>
        <taxon>Metazoa</taxon>
        <taxon>Spiralia</taxon>
        <taxon>Lophotrochozoa</taxon>
        <taxon>Mollusca</taxon>
        <taxon>Bivalvia</taxon>
        <taxon>Autobranchia</taxon>
        <taxon>Pteriomorphia</taxon>
        <taxon>Pectinida</taxon>
        <taxon>Pectinoidea</taxon>
        <taxon>Pectinidae</taxon>
        <taxon>Mizuhopecten</taxon>
    </lineage>
</organism>
<dbReference type="SMART" id="SM00028">
    <property type="entry name" value="TPR"/>
    <property type="match status" value="3"/>
</dbReference>
<evidence type="ECO:0000313" key="1">
    <source>
        <dbReference type="EMBL" id="OWF49173.1"/>
    </source>
</evidence>
<gene>
    <name evidence="1" type="ORF">KP79_PYT23947</name>
</gene>
<dbReference type="InterPro" id="IPR019734">
    <property type="entry name" value="TPR_rpt"/>
</dbReference>
<dbReference type="GO" id="GO:0060271">
    <property type="term" value="P:cilium assembly"/>
    <property type="evidence" value="ECO:0007669"/>
    <property type="project" value="TreeGrafter"/>
</dbReference>
<keyword evidence="2" id="KW-1185">Reference proteome</keyword>
<accession>A0A210QKA1</accession>
<dbReference type="AlphaFoldDB" id="A0A210QKA1"/>
<dbReference type="STRING" id="6573.A0A210QKA1"/>